<gene>
    <name evidence="1" type="ORF">L484_016906</name>
</gene>
<accession>W9RVQ8</accession>
<protein>
    <submittedName>
        <fullName evidence="1">Uncharacterized protein</fullName>
    </submittedName>
</protein>
<evidence type="ECO:0000313" key="1">
    <source>
        <dbReference type="EMBL" id="EXC12976.1"/>
    </source>
</evidence>
<name>W9RVQ8_9ROSA</name>
<dbReference type="EMBL" id="KE345730">
    <property type="protein sequence ID" value="EXC12976.1"/>
    <property type="molecule type" value="Genomic_DNA"/>
</dbReference>
<keyword evidence="2" id="KW-1185">Reference proteome</keyword>
<dbReference type="Proteomes" id="UP000030645">
    <property type="component" value="Unassembled WGS sequence"/>
</dbReference>
<dbReference type="AlphaFoldDB" id="W9RVQ8"/>
<organism evidence="1 2">
    <name type="scientific">Morus notabilis</name>
    <dbReference type="NCBI Taxonomy" id="981085"/>
    <lineage>
        <taxon>Eukaryota</taxon>
        <taxon>Viridiplantae</taxon>
        <taxon>Streptophyta</taxon>
        <taxon>Embryophyta</taxon>
        <taxon>Tracheophyta</taxon>
        <taxon>Spermatophyta</taxon>
        <taxon>Magnoliopsida</taxon>
        <taxon>eudicotyledons</taxon>
        <taxon>Gunneridae</taxon>
        <taxon>Pentapetalae</taxon>
        <taxon>rosids</taxon>
        <taxon>fabids</taxon>
        <taxon>Rosales</taxon>
        <taxon>Moraceae</taxon>
        <taxon>Moreae</taxon>
        <taxon>Morus</taxon>
    </lineage>
</organism>
<sequence length="107" mass="12034">MPARCHRPCCNTVHPRRLSFSNKNRDRPRQFAIVMPPPKLDLAILVAAPTGSRSRRRHEESVDGGGSVVDQCFDACIEPVGLVGSVLHKCSKLVSITLWTYWAFFRD</sequence>
<proteinExistence type="predicted"/>
<reference evidence="2" key="1">
    <citation type="submission" date="2013-01" db="EMBL/GenBank/DDBJ databases">
        <title>Draft Genome Sequence of a Mulberry Tree, Morus notabilis C.K. Schneid.</title>
        <authorList>
            <person name="He N."/>
            <person name="Zhao S."/>
        </authorList>
    </citation>
    <scope>NUCLEOTIDE SEQUENCE</scope>
</reference>
<evidence type="ECO:0000313" key="2">
    <source>
        <dbReference type="Proteomes" id="UP000030645"/>
    </source>
</evidence>